<proteinExistence type="predicted"/>
<accession>A0AAN9YTF6</accession>
<feature type="compositionally biased region" description="Pro residues" evidence="1">
    <location>
        <begin position="207"/>
        <end position="217"/>
    </location>
</feature>
<dbReference type="Proteomes" id="UP001320420">
    <property type="component" value="Unassembled WGS sequence"/>
</dbReference>
<keyword evidence="4" id="KW-1185">Reference proteome</keyword>
<keyword evidence="2" id="KW-0812">Transmembrane</keyword>
<organism evidence="3 4">
    <name type="scientific">Diatrype stigma</name>
    <dbReference type="NCBI Taxonomy" id="117547"/>
    <lineage>
        <taxon>Eukaryota</taxon>
        <taxon>Fungi</taxon>
        <taxon>Dikarya</taxon>
        <taxon>Ascomycota</taxon>
        <taxon>Pezizomycotina</taxon>
        <taxon>Sordariomycetes</taxon>
        <taxon>Xylariomycetidae</taxon>
        <taxon>Xylariales</taxon>
        <taxon>Diatrypaceae</taxon>
        <taxon>Diatrype</taxon>
    </lineage>
</organism>
<comment type="caution">
    <text evidence="3">The sequence shown here is derived from an EMBL/GenBank/DDBJ whole genome shotgun (WGS) entry which is preliminary data.</text>
</comment>
<dbReference type="EMBL" id="JAKJXP020000024">
    <property type="protein sequence ID" value="KAK7753932.1"/>
    <property type="molecule type" value="Genomic_DNA"/>
</dbReference>
<feature type="transmembrane region" description="Helical" evidence="2">
    <location>
        <begin position="29"/>
        <end position="51"/>
    </location>
</feature>
<gene>
    <name evidence="3" type="ORF">SLS62_004030</name>
</gene>
<evidence type="ECO:0000313" key="4">
    <source>
        <dbReference type="Proteomes" id="UP001320420"/>
    </source>
</evidence>
<protein>
    <submittedName>
        <fullName evidence="3">Uncharacterized protein</fullName>
    </submittedName>
</protein>
<feature type="compositionally biased region" description="Gly residues" evidence="1">
    <location>
        <begin position="110"/>
        <end position="123"/>
    </location>
</feature>
<dbReference type="AlphaFoldDB" id="A0AAN9YTF6"/>
<evidence type="ECO:0000313" key="3">
    <source>
        <dbReference type="EMBL" id="KAK7753932.1"/>
    </source>
</evidence>
<keyword evidence="2" id="KW-0472">Membrane</keyword>
<feature type="region of interest" description="Disordered" evidence="1">
    <location>
        <begin position="110"/>
        <end position="152"/>
    </location>
</feature>
<evidence type="ECO:0000256" key="1">
    <source>
        <dbReference type="SAM" id="MobiDB-lite"/>
    </source>
</evidence>
<feature type="region of interest" description="Disordered" evidence="1">
    <location>
        <begin position="184"/>
        <end position="234"/>
    </location>
</feature>
<feature type="compositionally biased region" description="Pro residues" evidence="1">
    <location>
        <begin position="225"/>
        <end position="234"/>
    </location>
</feature>
<keyword evidence="2" id="KW-1133">Transmembrane helix</keyword>
<name>A0AAN9YTF6_9PEZI</name>
<evidence type="ECO:0000256" key="2">
    <source>
        <dbReference type="SAM" id="Phobius"/>
    </source>
</evidence>
<sequence>MDRIGRRSSIFGGDDSDDNDGTAGSKYPYGWFVIPVVVAIALACVVMLLRYRRKKLVRTMNGYRNNALRQDIETMGPPRHHRPWNLASRTNSNVPYAGYYNSSSGGGGAALGPGPGPGPGLVGRGPVASGQNEGLNEFGEAPPAYTARQKQQSAVEAIELNNMGRSQVDMIVPPPAVATTTTATPIATLPAQSSPPPYSEAQQTNTSPPPLLGPPVGSPQDGLERPPPAVLGSR</sequence>
<reference evidence="3 4" key="1">
    <citation type="submission" date="2024-02" db="EMBL/GenBank/DDBJ databases">
        <title>De novo assembly and annotation of 12 fungi associated with fruit tree decline syndrome in Ontario, Canada.</title>
        <authorList>
            <person name="Sulman M."/>
            <person name="Ellouze W."/>
            <person name="Ilyukhin E."/>
        </authorList>
    </citation>
    <scope>NUCLEOTIDE SEQUENCE [LARGE SCALE GENOMIC DNA]</scope>
    <source>
        <strain evidence="3 4">M11/M66-122</strain>
    </source>
</reference>